<dbReference type="Pfam" id="PF02613">
    <property type="entry name" value="Nitrate_red_del"/>
    <property type="match status" value="1"/>
</dbReference>
<proteinExistence type="predicted"/>
<reference evidence="1 2" key="1">
    <citation type="submission" date="2018-06" db="EMBL/GenBank/DDBJ databases">
        <title>Extensive metabolic versatility and redundancy in microbially diverse, dynamic hydrothermal sediments.</title>
        <authorList>
            <person name="Dombrowski N."/>
            <person name="Teske A."/>
            <person name="Baker B.J."/>
        </authorList>
    </citation>
    <scope>NUCLEOTIDE SEQUENCE [LARGE SCALE GENOMIC DNA]</scope>
    <source>
        <strain evidence="1">B34_G17</strain>
    </source>
</reference>
<evidence type="ECO:0000313" key="1">
    <source>
        <dbReference type="EMBL" id="RLE49492.1"/>
    </source>
</evidence>
<accession>A0A497ER06</accession>
<evidence type="ECO:0000313" key="2">
    <source>
        <dbReference type="Proteomes" id="UP000272051"/>
    </source>
</evidence>
<dbReference type="AlphaFoldDB" id="A0A497ER06"/>
<gene>
    <name evidence="1" type="ORF">DRJ33_08195</name>
</gene>
<dbReference type="EMBL" id="QMQX01000208">
    <property type="protein sequence ID" value="RLE49492.1"/>
    <property type="molecule type" value="Genomic_DNA"/>
</dbReference>
<dbReference type="Proteomes" id="UP000272051">
    <property type="component" value="Unassembled WGS sequence"/>
</dbReference>
<comment type="caution">
    <text evidence="1">The sequence shown here is derived from an EMBL/GenBank/DDBJ whole genome shotgun (WGS) entry which is preliminary data.</text>
</comment>
<organism evidence="1 2">
    <name type="scientific">Thermoproteota archaeon</name>
    <dbReference type="NCBI Taxonomy" id="2056631"/>
    <lineage>
        <taxon>Archaea</taxon>
        <taxon>Thermoproteota</taxon>
    </lineage>
</organism>
<dbReference type="Gene3D" id="1.10.3480.10">
    <property type="entry name" value="TorD-like"/>
    <property type="match status" value="1"/>
</dbReference>
<dbReference type="SUPFAM" id="SSF89155">
    <property type="entry name" value="TorD-like"/>
    <property type="match status" value="1"/>
</dbReference>
<dbReference type="InterPro" id="IPR020945">
    <property type="entry name" value="DMSO/NO3_reduct_chaperone"/>
</dbReference>
<name>A0A497ER06_9CREN</name>
<protein>
    <recommendedName>
        <fullName evidence="3">Nitrate reductase molybdenum cofactor assembly chaperone</fullName>
    </recommendedName>
</protein>
<feature type="non-terminal residue" evidence="1">
    <location>
        <position position="143"/>
    </location>
</feature>
<sequence>MELADVAFARSRIYSILAKCFKYPSGTPWDYMAKPDEEDFKRIEQLEALFGLKDLVKNFKRLVEMIDLMPTVTERAEYTKLFASTRLESGQCPPREENYVEKVEDVKSVKNAYREFGLDLSEELREVPDHIAAELEFMHILAY</sequence>
<evidence type="ECO:0008006" key="3">
    <source>
        <dbReference type="Google" id="ProtNLM"/>
    </source>
</evidence>
<dbReference type="InterPro" id="IPR036411">
    <property type="entry name" value="TorD-like_sf"/>
</dbReference>